<keyword evidence="4" id="KW-0413">Isomerase</keyword>
<dbReference type="GO" id="GO:0004615">
    <property type="term" value="F:phosphomannomutase activity"/>
    <property type="evidence" value="ECO:0007669"/>
    <property type="project" value="UniProtKB-EC"/>
</dbReference>
<dbReference type="InterPro" id="IPR011004">
    <property type="entry name" value="Trimer_LpxA-like_sf"/>
</dbReference>
<proteinExistence type="inferred from homology"/>
<evidence type="ECO:0000256" key="1">
    <source>
        <dbReference type="ARBA" id="ARBA00010231"/>
    </source>
</evidence>
<accession>A0ABS4J188</accession>
<dbReference type="SUPFAM" id="SSF53448">
    <property type="entry name" value="Nucleotide-diphospho-sugar transferases"/>
    <property type="match status" value="1"/>
</dbReference>
<keyword evidence="4" id="KW-0548">Nucleotidyltransferase</keyword>
<dbReference type="InterPro" id="IPR050486">
    <property type="entry name" value="Mannose-1P_guanyltransferase"/>
</dbReference>
<keyword evidence="5" id="KW-1185">Reference proteome</keyword>
<dbReference type="Pfam" id="PF02878">
    <property type="entry name" value="PGM_PMM_I"/>
    <property type="match status" value="1"/>
</dbReference>
<dbReference type="SUPFAM" id="SSF53738">
    <property type="entry name" value="Phosphoglucomutase, first 3 domains"/>
    <property type="match status" value="1"/>
</dbReference>
<dbReference type="RefSeq" id="WP_209975458.1">
    <property type="nucleotide sequence ID" value="NZ_JAGGLB010000019.1"/>
</dbReference>
<name>A0ABS4J188_9BACL</name>
<feature type="domain" description="Nucleotidyl transferase" evidence="2">
    <location>
        <begin position="2"/>
        <end position="229"/>
    </location>
</feature>
<dbReference type="EC" id="2.7.7.13" evidence="4"/>
<comment type="caution">
    <text evidence="4">The sequence shown here is derived from an EMBL/GenBank/DDBJ whole genome shotgun (WGS) entry which is preliminary data.</text>
</comment>
<dbReference type="Gene3D" id="2.160.10.10">
    <property type="entry name" value="Hexapeptide repeat proteins"/>
    <property type="match status" value="1"/>
</dbReference>
<dbReference type="InterPro" id="IPR005835">
    <property type="entry name" value="NTP_transferase_dom"/>
</dbReference>
<evidence type="ECO:0000259" key="3">
    <source>
        <dbReference type="Pfam" id="PF02878"/>
    </source>
</evidence>
<sequence length="822" mass="91007">MKAVIMAGGKGTRLRPLTCHLPKPMVPLLSKPCMAYTIELLRKHGISDIAVTMQYLPEVIRDYFGDGHEFGVNLHYFEEHTPLGTAGSVKHAQHFLDDTFLVISGDSLTDFDLQQAYAFHQNKQSLATLLLTHVSEPLEYGVVMTDEAGRVMRFLEKPSWGEVFSDTVNTGIYILEPDIFGHIPEGSEYDFSQQLFPALLRDKSPLYGCISSGYWSDIGNLQQYRQTQFDMLDGTVNVKIEGKEVRPGIFIGDNVSLSPSIRWTGPAFIGSGTQLEEDVEIGEYCVIGKHNLLAKGSVLSRSVLWDHNHFAGRSELSGSTVTSRTICKGTAFLGEGSVIGNRVTIGTGSMILPHVKIWPDKQIRENSRLSSSLIWGDHASKSLFKTSGVCGIPNVEMTPEFAARFGTAYGAALAPSRSITVSSSPYAFTRLLKQTVIASLQSVGTHVIDLGDLSAPAAQFAVRHLQTEGGIHISWSGNELEACLLECYDDTGMPIAKSKERKVENSYWQEDYSRASMRQLGHASIEPHMMSSYMDSLIEELDDEVIQGKDEAAPETELDRKLGERLAPNMSSFRIIVEVSPWLGKHAAPLWKAMNCEYIEVSPASLQEPLTLFVAKSRAKMGIKLEGNGRNLQLLTEQGDVVEGDRLKLLVYVCYFHSCPGSVIGAPGSMPHVLESLAEGLGCQVIRTKELNRSIYEASHTNLLHPLMDTLFAASLVIRHLQRTRLELSELLALLPDFHVHSERVDCPWDFKGKVMRSLVEQTGKSQIELLDGIKIYEDKGWVLLLPDDDHPEFNIIAQAASGEEAQALIGQYREQILNALQ</sequence>
<dbReference type="Gene3D" id="3.90.550.10">
    <property type="entry name" value="Spore Coat Polysaccharide Biosynthesis Protein SpsA, Chain A"/>
    <property type="match status" value="1"/>
</dbReference>
<dbReference type="PANTHER" id="PTHR22572">
    <property type="entry name" value="SUGAR-1-PHOSPHATE GUANYL TRANSFERASE"/>
    <property type="match status" value="1"/>
</dbReference>
<evidence type="ECO:0000313" key="5">
    <source>
        <dbReference type="Proteomes" id="UP001519287"/>
    </source>
</evidence>
<protein>
    <submittedName>
        <fullName evidence="4">Mannose-1-phosphate guanylyltransferase/phosphomannomutase</fullName>
        <ecNumber evidence="4">2.7.7.13</ecNumber>
        <ecNumber evidence="4">5.4.2.8</ecNumber>
    </submittedName>
</protein>
<organism evidence="4 5">
    <name type="scientific">Paenibacillus eucommiae</name>
    <dbReference type="NCBI Taxonomy" id="1355755"/>
    <lineage>
        <taxon>Bacteria</taxon>
        <taxon>Bacillati</taxon>
        <taxon>Bacillota</taxon>
        <taxon>Bacilli</taxon>
        <taxon>Bacillales</taxon>
        <taxon>Paenibacillaceae</taxon>
        <taxon>Paenibacillus</taxon>
    </lineage>
</organism>
<dbReference type="CDD" id="cd04181">
    <property type="entry name" value="NTP_transferase"/>
    <property type="match status" value="1"/>
</dbReference>
<keyword evidence="4" id="KW-0808">Transferase</keyword>
<dbReference type="SUPFAM" id="SSF55957">
    <property type="entry name" value="Phosphoglucomutase, C-terminal domain"/>
    <property type="match status" value="1"/>
</dbReference>
<dbReference type="InterPro" id="IPR036900">
    <property type="entry name" value="A-D-PHexomutase_C_sf"/>
</dbReference>
<dbReference type="InterPro" id="IPR005844">
    <property type="entry name" value="A-D-PHexomutase_a/b/a-I"/>
</dbReference>
<gene>
    <name evidence="4" type="ORF">J2Z66_005198</name>
</gene>
<feature type="domain" description="Alpha-D-phosphohexomutase alpha/beta/alpha" evidence="3">
    <location>
        <begin position="382"/>
        <end position="511"/>
    </location>
</feature>
<dbReference type="Proteomes" id="UP001519287">
    <property type="component" value="Unassembled WGS sequence"/>
</dbReference>
<dbReference type="GO" id="GO:0004475">
    <property type="term" value="F:mannose-1-phosphate guanylyltransferase (GTP) activity"/>
    <property type="evidence" value="ECO:0007669"/>
    <property type="project" value="UniProtKB-EC"/>
</dbReference>
<dbReference type="Pfam" id="PF00483">
    <property type="entry name" value="NTP_transferase"/>
    <property type="match status" value="1"/>
</dbReference>
<dbReference type="SUPFAM" id="SSF51161">
    <property type="entry name" value="Trimeric LpxA-like enzymes"/>
    <property type="match status" value="1"/>
</dbReference>
<evidence type="ECO:0000259" key="2">
    <source>
        <dbReference type="Pfam" id="PF00483"/>
    </source>
</evidence>
<dbReference type="Gene3D" id="3.40.120.10">
    <property type="entry name" value="Alpha-D-Glucose-1,6-Bisphosphate, subunit A, domain 3"/>
    <property type="match status" value="1"/>
</dbReference>
<dbReference type="EMBL" id="JAGGLB010000019">
    <property type="protein sequence ID" value="MBP1993576.1"/>
    <property type="molecule type" value="Genomic_DNA"/>
</dbReference>
<dbReference type="InterPro" id="IPR029044">
    <property type="entry name" value="Nucleotide-diphossugar_trans"/>
</dbReference>
<reference evidence="4 5" key="1">
    <citation type="submission" date="2021-03" db="EMBL/GenBank/DDBJ databases">
        <title>Genomic Encyclopedia of Type Strains, Phase IV (KMG-IV): sequencing the most valuable type-strain genomes for metagenomic binning, comparative biology and taxonomic classification.</title>
        <authorList>
            <person name="Goeker M."/>
        </authorList>
    </citation>
    <scope>NUCLEOTIDE SEQUENCE [LARGE SCALE GENOMIC DNA]</scope>
    <source>
        <strain evidence="4 5">DSM 26048</strain>
    </source>
</reference>
<evidence type="ECO:0000313" key="4">
    <source>
        <dbReference type="EMBL" id="MBP1993576.1"/>
    </source>
</evidence>
<comment type="similarity">
    <text evidence="1">Belongs to the phosphohexose mutase family.</text>
</comment>
<dbReference type="Gene3D" id="3.30.310.50">
    <property type="entry name" value="Alpha-D-phosphohexomutase, C-terminal domain"/>
    <property type="match status" value="1"/>
</dbReference>
<dbReference type="InterPro" id="IPR016055">
    <property type="entry name" value="A-D-PHexomutase_a/b/a-I/II/III"/>
</dbReference>
<dbReference type="EC" id="5.4.2.8" evidence="4"/>